<comment type="caution">
    <text evidence="3">The sequence shown here is derived from an EMBL/GenBank/DDBJ whole genome shotgun (WGS) entry which is preliminary data.</text>
</comment>
<sequence>MRVPAPKRRVGGRRSFLTLSVLALSTACASAAWAVDFRLCNATSSRVGVAIGYKDGETWITEGWWNVGGSSCETLLKGPLVARYYYVYALDYDHGGEWGGGAFMCTKDKEFTIKGIDNCLTRGYSRTGFFEIDTGEQRSWTVQLTEGSTNEQTQVQARPDAAMADRSVPTTGTTR</sequence>
<dbReference type="RefSeq" id="WP_379769351.1">
    <property type="nucleotide sequence ID" value="NZ_JBHSJF010000002.1"/>
</dbReference>
<reference evidence="4" key="1">
    <citation type="journal article" date="2019" name="Int. J. Syst. Evol. Microbiol.">
        <title>The Global Catalogue of Microorganisms (GCM) 10K type strain sequencing project: providing services to taxonomists for standard genome sequencing and annotation.</title>
        <authorList>
            <consortium name="The Broad Institute Genomics Platform"/>
            <consortium name="The Broad Institute Genome Sequencing Center for Infectious Disease"/>
            <person name="Wu L."/>
            <person name="Ma J."/>
        </authorList>
    </citation>
    <scope>NUCLEOTIDE SEQUENCE [LARGE SCALE GENOMIC DNA]</scope>
    <source>
        <strain evidence="4">CGMCC 1.16444</strain>
    </source>
</reference>
<evidence type="ECO:0000313" key="4">
    <source>
        <dbReference type="Proteomes" id="UP001595796"/>
    </source>
</evidence>
<keyword evidence="4" id="KW-1185">Reference proteome</keyword>
<accession>A0ABV9YVS8</accession>
<organism evidence="3 4">
    <name type="scientific">Flaviflagellibacter deserti</name>
    <dbReference type="NCBI Taxonomy" id="2267266"/>
    <lineage>
        <taxon>Bacteria</taxon>
        <taxon>Pseudomonadati</taxon>
        <taxon>Pseudomonadota</taxon>
        <taxon>Alphaproteobacteria</taxon>
        <taxon>Hyphomicrobiales</taxon>
        <taxon>Flaviflagellibacter</taxon>
    </lineage>
</organism>
<feature type="compositionally biased region" description="Polar residues" evidence="1">
    <location>
        <begin position="144"/>
        <end position="156"/>
    </location>
</feature>
<protein>
    <submittedName>
        <fullName evidence="3">DUF1036 domain-containing protein</fullName>
    </submittedName>
</protein>
<keyword evidence="2" id="KW-0732">Signal</keyword>
<name>A0ABV9YVS8_9HYPH</name>
<evidence type="ECO:0000256" key="2">
    <source>
        <dbReference type="SAM" id="SignalP"/>
    </source>
</evidence>
<dbReference type="PROSITE" id="PS51257">
    <property type="entry name" value="PROKAR_LIPOPROTEIN"/>
    <property type="match status" value="1"/>
</dbReference>
<dbReference type="InterPro" id="IPR009380">
    <property type="entry name" value="DUF1036"/>
</dbReference>
<feature type="signal peptide" evidence="2">
    <location>
        <begin position="1"/>
        <end position="34"/>
    </location>
</feature>
<dbReference type="Proteomes" id="UP001595796">
    <property type="component" value="Unassembled WGS sequence"/>
</dbReference>
<feature type="region of interest" description="Disordered" evidence="1">
    <location>
        <begin position="144"/>
        <end position="175"/>
    </location>
</feature>
<dbReference type="EMBL" id="JBHSJF010000002">
    <property type="protein sequence ID" value="MFC5066968.1"/>
    <property type="molecule type" value="Genomic_DNA"/>
</dbReference>
<dbReference type="Pfam" id="PF06282">
    <property type="entry name" value="DUF1036"/>
    <property type="match status" value="1"/>
</dbReference>
<evidence type="ECO:0000313" key="3">
    <source>
        <dbReference type="EMBL" id="MFC5066968.1"/>
    </source>
</evidence>
<evidence type="ECO:0000256" key="1">
    <source>
        <dbReference type="SAM" id="MobiDB-lite"/>
    </source>
</evidence>
<proteinExistence type="predicted"/>
<feature type="chain" id="PRO_5047382115" evidence="2">
    <location>
        <begin position="35"/>
        <end position="175"/>
    </location>
</feature>
<gene>
    <name evidence="3" type="ORF">ACFPFW_02950</name>
</gene>